<dbReference type="SUPFAM" id="SSF101386">
    <property type="entry name" value="all-alpha NTP pyrophosphatases"/>
    <property type="match status" value="1"/>
</dbReference>
<dbReference type="Proteomes" id="UP000272163">
    <property type="component" value="Segment"/>
</dbReference>
<proteinExistence type="predicted"/>
<keyword evidence="2" id="KW-1185">Reference proteome</keyword>
<evidence type="ECO:0000313" key="1">
    <source>
        <dbReference type="EMBL" id="AUR97968.1"/>
    </source>
</evidence>
<accession>A0A2I7RWD2</accession>
<gene>
    <name evidence="1" type="ORF">NVP1245O_55</name>
</gene>
<name>A0A2I7RWD2_9CAUD</name>
<organism evidence="1 2">
    <name type="scientific">Vibrio phage 1.245.O._10N.261.54.C7</name>
    <dbReference type="NCBI Taxonomy" id="1881236"/>
    <lineage>
        <taxon>Viruses</taxon>
        <taxon>Duplodnaviria</taxon>
        <taxon>Heunggongvirae</taxon>
        <taxon>Uroviricota</taxon>
        <taxon>Caudoviricetes</taxon>
        <taxon>Schitoviridae</taxon>
        <taxon>Pariacacavirus</taxon>
        <taxon>Pariacacavirus 1245O</taxon>
    </lineage>
</organism>
<evidence type="ECO:0000313" key="2">
    <source>
        <dbReference type="Proteomes" id="UP000272163"/>
    </source>
</evidence>
<reference evidence="1 2" key="1">
    <citation type="submission" date="2017-11" db="EMBL/GenBank/DDBJ databases">
        <title>A major lineage of nontailed dsDNA viruses as unrecognized killers of marine bacteria.</title>
        <authorList>
            <person name="Kauffman K.M."/>
            <person name="Hussain F.A."/>
            <person name="Yang J."/>
            <person name="Arevalo P."/>
            <person name="Brown J.M."/>
            <person name="Chang W.K."/>
            <person name="VanInsberghe D."/>
            <person name="Elsherbini J."/>
            <person name="Cutler M.B."/>
            <person name="Kelly L."/>
            <person name="Polz M.F."/>
        </authorList>
    </citation>
    <scope>NUCLEOTIDE SEQUENCE [LARGE SCALE GENOMIC DNA]</scope>
</reference>
<dbReference type="Gene3D" id="1.10.287.1080">
    <property type="entry name" value="MazG-like"/>
    <property type="match status" value="1"/>
</dbReference>
<sequence length="140" mass="15667">MNNKSENQALPQIIENYVRWDDDRGITSGSTAQAQWVKLFEEVIELYASLHPEKSSDGVKFCVIDLVHELHRKGKIKGIPVNDDPREHLVDAVGDSLKCITSVANLSDVNLSEAAQHAYEIINARQGSLNPETGIWEKEE</sequence>
<dbReference type="EMBL" id="MG592610">
    <property type="protein sequence ID" value="AUR97968.1"/>
    <property type="molecule type" value="Genomic_DNA"/>
</dbReference>
<protein>
    <submittedName>
        <fullName evidence="1">Uncharacterized protein</fullName>
    </submittedName>
</protein>